<keyword evidence="1" id="KW-0732">Signal</keyword>
<protein>
    <submittedName>
        <fullName evidence="2">Uncharacterized protein DUF3108</fullName>
    </submittedName>
</protein>
<evidence type="ECO:0000256" key="1">
    <source>
        <dbReference type="SAM" id="SignalP"/>
    </source>
</evidence>
<dbReference type="Proteomes" id="UP000283387">
    <property type="component" value="Unassembled WGS sequence"/>
</dbReference>
<dbReference type="InterPro" id="IPR021457">
    <property type="entry name" value="DUF3108"/>
</dbReference>
<proteinExistence type="predicted"/>
<dbReference type="AlphaFoldDB" id="A0A419W9G6"/>
<reference evidence="2 3" key="1">
    <citation type="submission" date="2018-09" db="EMBL/GenBank/DDBJ databases">
        <title>Genomic Encyclopedia of Archaeal and Bacterial Type Strains, Phase II (KMG-II): from individual species to whole genera.</title>
        <authorList>
            <person name="Goeker M."/>
        </authorList>
    </citation>
    <scope>NUCLEOTIDE SEQUENCE [LARGE SCALE GENOMIC DNA]</scope>
    <source>
        <strain evidence="2 3">DSM 27148</strain>
    </source>
</reference>
<dbReference type="Pfam" id="PF11306">
    <property type="entry name" value="DUF3108"/>
    <property type="match status" value="1"/>
</dbReference>
<evidence type="ECO:0000313" key="3">
    <source>
        <dbReference type="Proteomes" id="UP000283387"/>
    </source>
</evidence>
<accession>A0A419W9G6</accession>
<gene>
    <name evidence="2" type="ORF">BC643_2485</name>
</gene>
<dbReference type="EMBL" id="RAPN01000001">
    <property type="protein sequence ID" value="RKD92115.1"/>
    <property type="molecule type" value="Genomic_DNA"/>
</dbReference>
<organism evidence="2 3">
    <name type="scientific">Mangrovibacterium diazotrophicum</name>
    <dbReference type="NCBI Taxonomy" id="1261403"/>
    <lineage>
        <taxon>Bacteria</taxon>
        <taxon>Pseudomonadati</taxon>
        <taxon>Bacteroidota</taxon>
        <taxon>Bacteroidia</taxon>
        <taxon>Marinilabiliales</taxon>
        <taxon>Prolixibacteraceae</taxon>
        <taxon>Mangrovibacterium</taxon>
    </lineage>
</organism>
<feature type="chain" id="PRO_5019298108" evidence="1">
    <location>
        <begin position="21"/>
        <end position="267"/>
    </location>
</feature>
<sequence length="267" mass="31300">MVRASLILALAVGSYMPLTAQTQKFVFSPGEEISYGAYYNWHFIWVNAGEIVFKADTLNRGGEKEWLVEATGHTYKAYDLMYTVRDTFYTYLSYPEFEPRYFYRAVNHGSSSSQQYYKFNHPTGQTTYFHDSEDTDPVHTKFAYKKGIHDILSQAYQFRNYDFDKLTKDELVKFDMLADDKVSEFYFRYKGIETVKTRNGRKFKCHKVSVWLMEGEFFPEGEDMYVWFTADDNHIPIMVETKIQIGSVKALFLDAKSLTFPLKSEIN</sequence>
<evidence type="ECO:0000313" key="2">
    <source>
        <dbReference type="EMBL" id="RKD92115.1"/>
    </source>
</evidence>
<feature type="signal peptide" evidence="1">
    <location>
        <begin position="1"/>
        <end position="20"/>
    </location>
</feature>
<keyword evidence="3" id="KW-1185">Reference proteome</keyword>
<comment type="caution">
    <text evidence="2">The sequence shown here is derived from an EMBL/GenBank/DDBJ whole genome shotgun (WGS) entry which is preliminary data.</text>
</comment>
<name>A0A419W9G6_9BACT</name>